<evidence type="ECO:0000256" key="4">
    <source>
        <dbReference type="ARBA" id="ARBA00023125"/>
    </source>
</evidence>
<dbReference type="Pfam" id="PF00158">
    <property type="entry name" value="Sigma54_activat"/>
    <property type="match status" value="1"/>
</dbReference>
<dbReference type="GO" id="GO:0006355">
    <property type="term" value="P:regulation of DNA-templated transcription"/>
    <property type="evidence" value="ECO:0007669"/>
    <property type="project" value="InterPro"/>
</dbReference>
<dbReference type="InterPro" id="IPR025662">
    <property type="entry name" value="Sigma_54_int_dom_ATP-bd_1"/>
</dbReference>
<feature type="domain" description="Sigma-54 factor interaction" evidence="7">
    <location>
        <begin position="141"/>
        <end position="370"/>
    </location>
</feature>
<dbReference type="FunFam" id="3.40.50.300:FF:000006">
    <property type="entry name" value="DNA-binding transcriptional regulator NtrC"/>
    <property type="match status" value="1"/>
</dbReference>
<dbReference type="InterPro" id="IPR002078">
    <property type="entry name" value="Sigma_54_int"/>
</dbReference>
<gene>
    <name evidence="9" type="ORF">SAMN02745166_00354</name>
</gene>
<evidence type="ECO:0000256" key="1">
    <source>
        <dbReference type="ARBA" id="ARBA00022741"/>
    </source>
</evidence>
<dbReference type="GO" id="GO:0000160">
    <property type="term" value="P:phosphorelay signal transduction system"/>
    <property type="evidence" value="ECO:0007669"/>
    <property type="project" value="InterPro"/>
</dbReference>
<dbReference type="PROSITE" id="PS00688">
    <property type="entry name" value="SIGMA54_INTERACT_3"/>
    <property type="match status" value="1"/>
</dbReference>
<dbReference type="Gene3D" id="1.10.8.60">
    <property type="match status" value="1"/>
</dbReference>
<dbReference type="SUPFAM" id="SSF46689">
    <property type="entry name" value="Homeodomain-like"/>
    <property type="match status" value="1"/>
</dbReference>
<keyword evidence="10" id="KW-1185">Reference proteome</keyword>
<evidence type="ECO:0000256" key="3">
    <source>
        <dbReference type="ARBA" id="ARBA00023015"/>
    </source>
</evidence>
<dbReference type="GO" id="GO:0005524">
    <property type="term" value="F:ATP binding"/>
    <property type="evidence" value="ECO:0007669"/>
    <property type="project" value="UniProtKB-KW"/>
</dbReference>
<dbReference type="PROSITE" id="PS50110">
    <property type="entry name" value="RESPONSE_REGULATORY"/>
    <property type="match status" value="1"/>
</dbReference>
<keyword evidence="6" id="KW-0597">Phosphoprotein</keyword>
<dbReference type="OrthoDB" id="9802354at2"/>
<keyword evidence="2" id="KW-0067">ATP-binding</keyword>
<dbReference type="InterPro" id="IPR001789">
    <property type="entry name" value="Sig_transdc_resp-reg_receiver"/>
</dbReference>
<keyword evidence="5" id="KW-0804">Transcription</keyword>
<accession>A0A1T4WK33</accession>
<dbReference type="InterPro" id="IPR025944">
    <property type="entry name" value="Sigma_54_int_dom_CS"/>
</dbReference>
<evidence type="ECO:0000313" key="10">
    <source>
        <dbReference type="Proteomes" id="UP000190774"/>
    </source>
</evidence>
<dbReference type="SUPFAM" id="SSF52172">
    <property type="entry name" value="CheY-like"/>
    <property type="match status" value="1"/>
</dbReference>
<dbReference type="CDD" id="cd00009">
    <property type="entry name" value="AAA"/>
    <property type="match status" value="1"/>
</dbReference>
<dbReference type="PROSITE" id="PS00676">
    <property type="entry name" value="SIGMA54_INTERACT_2"/>
    <property type="match status" value="1"/>
</dbReference>
<keyword evidence="3" id="KW-0805">Transcription regulation</keyword>
<dbReference type="InterPro" id="IPR009057">
    <property type="entry name" value="Homeodomain-like_sf"/>
</dbReference>
<dbReference type="PROSITE" id="PS50045">
    <property type="entry name" value="SIGMA54_INTERACT_4"/>
    <property type="match status" value="1"/>
</dbReference>
<dbReference type="AlphaFoldDB" id="A0A1T4WK33"/>
<dbReference type="EMBL" id="FUYE01000001">
    <property type="protein sequence ID" value="SKA77265.1"/>
    <property type="molecule type" value="Genomic_DNA"/>
</dbReference>
<evidence type="ECO:0000256" key="6">
    <source>
        <dbReference type="PROSITE-ProRule" id="PRU00169"/>
    </source>
</evidence>
<evidence type="ECO:0000259" key="8">
    <source>
        <dbReference type="PROSITE" id="PS50110"/>
    </source>
</evidence>
<reference evidence="10" key="1">
    <citation type="submission" date="2017-02" db="EMBL/GenBank/DDBJ databases">
        <authorList>
            <person name="Varghese N."/>
            <person name="Submissions S."/>
        </authorList>
    </citation>
    <scope>NUCLEOTIDE SEQUENCE [LARGE SCALE GENOMIC DNA]</scope>
    <source>
        <strain evidence="10">ATCC 700200</strain>
    </source>
</reference>
<keyword evidence="4" id="KW-0238">DNA-binding</keyword>
<dbReference type="Gene3D" id="1.10.10.60">
    <property type="entry name" value="Homeodomain-like"/>
    <property type="match status" value="1"/>
</dbReference>
<dbReference type="InterPro" id="IPR002197">
    <property type="entry name" value="HTH_Fis"/>
</dbReference>
<keyword evidence="1" id="KW-0547">Nucleotide-binding</keyword>
<feature type="modified residue" description="4-aspartylphosphate" evidence="6">
    <location>
        <position position="51"/>
    </location>
</feature>
<evidence type="ECO:0000313" key="9">
    <source>
        <dbReference type="EMBL" id="SKA77265.1"/>
    </source>
</evidence>
<dbReference type="PANTHER" id="PTHR32071:SF81">
    <property type="entry name" value="PROPIONATE CATABOLISM OPERON REGULATORY PROTEIN"/>
    <property type="match status" value="1"/>
</dbReference>
<protein>
    <submittedName>
        <fullName evidence="9">Two-component system, NtrC family, response regulator AlgB</fullName>
    </submittedName>
</protein>
<dbReference type="InterPro" id="IPR058031">
    <property type="entry name" value="AAA_lid_NorR"/>
</dbReference>
<name>A0A1T4WK33_9BACT</name>
<sequence>MDILIVDDEASIRRATSLALDAAGHYVETAENGTVALQSLKETSFDLVLLDLYLGEENGLHILETIRRDHPDVHVVIFTANATIPNAVEATRLGAVDFLEKPFSPDQLRQALKRITTLRNLERKVEELTSEVRTHTPPPQVASKNPGLQRQLDVLFRAADTQASILILGESGTGKSMIARAIHDQSPFRDKPFVTVSCPSLSRELLESDLFGHVKGSFTGALRDTWGKVKAAEGGTLFLDEIGELPLEIQPKLLRLLQEREYERLGETVPRKANVRVIAATNRDLKHWVAEGRFREDLFYRLNVISASMPPLRERPEDLMACAENFLKFFADQFRRRVRRFSPTALIALRTHSWPGNIRELRNAIERAVILAEGEEILPRDLPEATVVNSLNGYDHDVEVGQRISIEKLECEHIRRVMDITDSLQEAAEVLGIDAATLYRKRKRYQLDRN</sequence>
<feature type="domain" description="Response regulatory" evidence="8">
    <location>
        <begin position="2"/>
        <end position="116"/>
    </location>
</feature>
<dbReference type="InterPro" id="IPR027417">
    <property type="entry name" value="P-loop_NTPase"/>
</dbReference>
<dbReference type="InterPro" id="IPR003593">
    <property type="entry name" value="AAA+_ATPase"/>
</dbReference>
<dbReference type="InterPro" id="IPR011006">
    <property type="entry name" value="CheY-like_superfamily"/>
</dbReference>
<dbReference type="Proteomes" id="UP000190774">
    <property type="component" value="Unassembled WGS sequence"/>
</dbReference>
<dbReference type="PROSITE" id="PS00675">
    <property type="entry name" value="SIGMA54_INTERACT_1"/>
    <property type="match status" value="1"/>
</dbReference>
<dbReference type="InterPro" id="IPR025943">
    <property type="entry name" value="Sigma_54_int_dom_ATP-bd_2"/>
</dbReference>
<dbReference type="Pfam" id="PF25601">
    <property type="entry name" value="AAA_lid_14"/>
    <property type="match status" value="1"/>
</dbReference>
<dbReference type="SUPFAM" id="SSF52540">
    <property type="entry name" value="P-loop containing nucleoside triphosphate hydrolases"/>
    <property type="match status" value="1"/>
</dbReference>
<dbReference type="Pfam" id="PF00072">
    <property type="entry name" value="Response_reg"/>
    <property type="match status" value="1"/>
</dbReference>
<dbReference type="Pfam" id="PF02954">
    <property type="entry name" value="HTH_8"/>
    <property type="match status" value="1"/>
</dbReference>
<proteinExistence type="predicted"/>
<organism evidence="9 10">
    <name type="scientific">Prosthecobacter debontii</name>
    <dbReference type="NCBI Taxonomy" id="48467"/>
    <lineage>
        <taxon>Bacteria</taxon>
        <taxon>Pseudomonadati</taxon>
        <taxon>Verrucomicrobiota</taxon>
        <taxon>Verrucomicrobiia</taxon>
        <taxon>Verrucomicrobiales</taxon>
        <taxon>Verrucomicrobiaceae</taxon>
        <taxon>Prosthecobacter</taxon>
    </lineage>
</organism>
<dbReference type="PANTHER" id="PTHR32071">
    <property type="entry name" value="TRANSCRIPTIONAL REGULATORY PROTEIN"/>
    <property type="match status" value="1"/>
</dbReference>
<dbReference type="STRING" id="48467.SAMN02745166_00354"/>
<dbReference type="Gene3D" id="3.40.50.300">
    <property type="entry name" value="P-loop containing nucleotide triphosphate hydrolases"/>
    <property type="match status" value="1"/>
</dbReference>
<dbReference type="RefSeq" id="WP_078811576.1">
    <property type="nucleotide sequence ID" value="NZ_FUYE01000001.1"/>
</dbReference>
<evidence type="ECO:0000256" key="5">
    <source>
        <dbReference type="ARBA" id="ARBA00023163"/>
    </source>
</evidence>
<dbReference type="GO" id="GO:0043565">
    <property type="term" value="F:sequence-specific DNA binding"/>
    <property type="evidence" value="ECO:0007669"/>
    <property type="project" value="InterPro"/>
</dbReference>
<dbReference type="Gene3D" id="3.40.50.2300">
    <property type="match status" value="1"/>
</dbReference>
<evidence type="ECO:0000256" key="2">
    <source>
        <dbReference type="ARBA" id="ARBA00022840"/>
    </source>
</evidence>
<dbReference type="SMART" id="SM00448">
    <property type="entry name" value="REC"/>
    <property type="match status" value="1"/>
</dbReference>
<dbReference type="SMART" id="SM00382">
    <property type="entry name" value="AAA"/>
    <property type="match status" value="1"/>
</dbReference>
<evidence type="ECO:0000259" key="7">
    <source>
        <dbReference type="PROSITE" id="PS50045"/>
    </source>
</evidence>